<evidence type="ECO:0000313" key="4">
    <source>
        <dbReference type="Proteomes" id="UP001165082"/>
    </source>
</evidence>
<reference evidence="3" key="1">
    <citation type="submission" date="2022-07" db="EMBL/GenBank/DDBJ databases">
        <title>Genome analysis of Parmales, a sister group of diatoms, reveals the evolutionary specialization of diatoms from phago-mixotrophs to photoautotrophs.</title>
        <authorList>
            <person name="Ban H."/>
            <person name="Sato S."/>
            <person name="Yoshikawa S."/>
            <person name="Kazumasa Y."/>
            <person name="Nakamura Y."/>
            <person name="Ichinomiya M."/>
            <person name="Saitoh K."/>
            <person name="Sato N."/>
            <person name="Blanc-Mathieu R."/>
            <person name="Endo H."/>
            <person name="Kuwata A."/>
            <person name="Ogata H."/>
        </authorList>
    </citation>
    <scope>NUCLEOTIDE SEQUENCE</scope>
</reference>
<dbReference type="CDD" id="cd14494">
    <property type="entry name" value="PTP_DSP_cys"/>
    <property type="match status" value="1"/>
</dbReference>
<feature type="coiled-coil region" evidence="1">
    <location>
        <begin position="565"/>
        <end position="599"/>
    </location>
</feature>
<name>A0A9W7A1N8_9STRA</name>
<dbReference type="SUPFAM" id="SSF52799">
    <property type="entry name" value="(Phosphotyrosine protein) phosphatases II"/>
    <property type="match status" value="1"/>
</dbReference>
<protein>
    <submittedName>
        <fullName evidence="3">Uncharacterized protein</fullName>
    </submittedName>
</protein>
<gene>
    <name evidence="3" type="ORF">TrRE_jg593</name>
</gene>
<proteinExistence type="predicted"/>
<feature type="compositionally biased region" description="Basic and acidic residues" evidence="2">
    <location>
        <begin position="128"/>
        <end position="150"/>
    </location>
</feature>
<dbReference type="InterPro" id="IPR029021">
    <property type="entry name" value="Prot-tyrosine_phosphatase-like"/>
</dbReference>
<dbReference type="Gene3D" id="3.90.190.10">
    <property type="entry name" value="Protein tyrosine phosphatase superfamily"/>
    <property type="match status" value="1"/>
</dbReference>
<evidence type="ECO:0000256" key="1">
    <source>
        <dbReference type="SAM" id="Coils"/>
    </source>
</evidence>
<dbReference type="EMBL" id="BRXZ01001069">
    <property type="protein sequence ID" value="GMH61335.1"/>
    <property type="molecule type" value="Genomic_DNA"/>
</dbReference>
<dbReference type="OrthoDB" id="2017893at2759"/>
<comment type="caution">
    <text evidence="3">The sequence shown here is derived from an EMBL/GenBank/DDBJ whole genome shotgun (WGS) entry which is preliminary data.</text>
</comment>
<keyword evidence="1" id="KW-0175">Coiled coil</keyword>
<dbReference type="Proteomes" id="UP001165082">
    <property type="component" value="Unassembled WGS sequence"/>
</dbReference>
<sequence>MFSQYEDGGYKPRDFFGGKDTIPNTVKVAGIETHVMSSLVAVKGTAQHYDKPKNAHNSMSLSSRMEASANAVSDAELKRELASQNDLVQVDRDAPLEGAALPSITPQQLKLLKKKTPRAVSHPGVVPKYREGDPRSPEAKAMKEKQEAARRASFFSGKSLHPEDLSIDDYRPLPKSAIQPVVEDDVDDGGEEKKEGGMHKKNVVAFASDVVSGRDVDTPPDSYALETKKELRINTGPPSPPKKEVDSDSDSEESTVYDSDDAREDRSDSRPQHHLLGAQEEQSDEPHFTAGAGGFMEVAPGVTIANPLVAAADETAGRTLEGPPPDDLLCEECSKNIATMYSEVDEELLCRRCCDLLYLPTSSGMQHDLIRNGQVRPLTGFDRNRLFSKIVETGGETSVTIPEFEVDEEEMAKIRGFAPDKPSAIEAPAINLVYEAAEDHLNHQDCKFLKGDVVVFAGDELISEAENGKSGHAMWRGKELVGIVMAVPNIRHGAFGSAHRRIAGNEMMYRIKVVRYVTGEYQKFSDRVETRGLFGGIPKGGGVKIVDSSEAVIDPETGEAVKAKLVEEKSRAWRLDKEIENLELERQRAKSEYDSEVGSPGAKSRDGNWDLFLANMPAEEPREMIADINFRYSVVLLPEHDIKYPSEAQHELVESRKGIVGRLVQKLDWTLCEKDYKNTMIWWWHSVVMVGRAKDYNNAMIIQKHVRRYQKRFLLTELTAIHDDQVEWVKWWRMHRGFPYERDPERIKSCYNVRGTSIFLPTMTITNRWATIWKTMVGKTVKWMKKKIHEVYFRVMKKWRAEVSAFHSFEEKEYKRKREEDEKALFEANKQAATDAVAGGRSSKPWHPSVGIVNMKGKLTPLPPMFCKYSPSGALVVEDFPKFNSFRSSQGGPTDTSAWLIPGQLLFGCYPDGKARMKGRQPQHSDSLAQILMTGTGSFVDLMEEEEERAFEIRKGDHLAGQDIAEKLRRRFMFMQSQLMGAVKKCQLIAQQENVEVANMPRYVETDSRYKEAMLKYHEAVAKQGLAIKHLEKARADLNHFAKEFVFERFPIKEGSSCSDTDSLVAFCEKIEQRLRDGERIYIFDRLGHGRVGLLGAILLGRIYGCTAKEALFRVQMYHDSKVSVKVSNRSYSCPQTVDQVAQVRHVLSLEGGMYGTLVMKADEAMITYEAKRRMGAPKLKKGVLKMIDYEELWDQEIGEERSMDGEELEEAVTSSRHHCNATPGQGVKWKAPDYEFKASSAVPLVLAPTLNSLTPLTTVEELREKDDVFVEVLRKPLVQKDGTVEVISKTWMPKNKRKALEGEKDDK</sequence>
<keyword evidence="4" id="KW-1185">Reference proteome</keyword>
<evidence type="ECO:0000313" key="3">
    <source>
        <dbReference type="EMBL" id="GMH61335.1"/>
    </source>
</evidence>
<feature type="region of interest" description="Disordered" evidence="2">
    <location>
        <begin position="113"/>
        <end position="270"/>
    </location>
</feature>
<organism evidence="3 4">
    <name type="scientific">Triparma retinervis</name>
    <dbReference type="NCBI Taxonomy" id="2557542"/>
    <lineage>
        <taxon>Eukaryota</taxon>
        <taxon>Sar</taxon>
        <taxon>Stramenopiles</taxon>
        <taxon>Ochrophyta</taxon>
        <taxon>Bolidophyceae</taxon>
        <taxon>Parmales</taxon>
        <taxon>Triparmaceae</taxon>
        <taxon>Triparma</taxon>
    </lineage>
</organism>
<feature type="compositionally biased region" description="Acidic residues" evidence="2">
    <location>
        <begin position="247"/>
        <end position="262"/>
    </location>
</feature>
<evidence type="ECO:0000256" key="2">
    <source>
        <dbReference type="SAM" id="MobiDB-lite"/>
    </source>
</evidence>
<feature type="region of interest" description="Disordered" evidence="2">
    <location>
        <begin position="275"/>
        <end position="294"/>
    </location>
</feature>
<feature type="compositionally biased region" description="Basic and acidic residues" evidence="2">
    <location>
        <begin position="160"/>
        <end position="172"/>
    </location>
</feature>
<accession>A0A9W7A1N8</accession>